<evidence type="ECO:0000313" key="7">
    <source>
        <dbReference type="Proteomes" id="UP001199424"/>
    </source>
</evidence>
<dbReference type="EMBL" id="JAJEQC010000002">
    <property type="protein sequence ID" value="MCC2136048.1"/>
    <property type="molecule type" value="Genomic_DNA"/>
</dbReference>
<evidence type="ECO:0000256" key="3">
    <source>
        <dbReference type="ARBA" id="ARBA00022741"/>
    </source>
</evidence>
<dbReference type="InterPro" id="IPR050763">
    <property type="entry name" value="ABC_transporter_ATP-binding"/>
</dbReference>
<dbReference type="InterPro" id="IPR003439">
    <property type="entry name" value="ABC_transporter-like_ATP-bd"/>
</dbReference>
<evidence type="ECO:0000313" key="6">
    <source>
        <dbReference type="EMBL" id="MCC2136048.1"/>
    </source>
</evidence>
<dbReference type="InterPro" id="IPR027417">
    <property type="entry name" value="P-loop_NTPase"/>
</dbReference>
<evidence type="ECO:0000256" key="1">
    <source>
        <dbReference type="ARBA" id="ARBA00005417"/>
    </source>
</evidence>
<comment type="caution">
    <text evidence="6">The sequence shown here is derived from an EMBL/GenBank/DDBJ whole genome shotgun (WGS) entry which is preliminary data.</text>
</comment>
<sequence length="308" mass="35052">MITAEHLSRSFSGNGLKLRDLNFHIEKGDCVGLIGPNGSGKRSLIRLILGIYNPDHGRLWVMGKNPSLICRTPLQMSRIDRNRMTFILPESLPDERVSGIVSPKKNAIFDADDFLKECFETLKLSALLSSKVHQLSRGELARVRFYEAITSMPELLLLYEPFVGVDASMKEQMIRILLTMNQKYSTTILLAVQNLNDMDKICTRAIVLDKGICIYSGDLSDLRHRYLLSNRLVFQILDGVPDFQDLPIQRFSWNDGDLKITFDPESVRAADIIDHVLHTCNASEILIHEPQVEDLFRILYSSKKEDML</sequence>
<dbReference type="RefSeq" id="WP_308448624.1">
    <property type="nucleotide sequence ID" value="NZ_JAJEQC010000002.1"/>
</dbReference>
<dbReference type="PANTHER" id="PTHR42711:SF5">
    <property type="entry name" value="ABC TRANSPORTER ATP-BINDING PROTEIN NATA"/>
    <property type="match status" value="1"/>
</dbReference>
<dbReference type="GO" id="GO:0005524">
    <property type="term" value="F:ATP binding"/>
    <property type="evidence" value="ECO:0007669"/>
    <property type="project" value="UniProtKB-KW"/>
</dbReference>
<dbReference type="GO" id="GO:0016887">
    <property type="term" value="F:ATP hydrolysis activity"/>
    <property type="evidence" value="ECO:0007669"/>
    <property type="project" value="InterPro"/>
</dbReference>
<dbReference type="PROSITE" id="PS50893">
    <property type="entry name" value="ABC_TRANSPORTER_2"/>
    <property type="match status" value="1"/>
</dbReference>
<proteinExistence type="inferred from homology"/>
<keyword evidence="7" id="KW-1185">Reference proteome</keyword>
<feature type="domain" description="ABC transporter" evidence="5">
    <location>
        <begin position="2"/>
        <end position="235"/>
    </location>
</feature>
<name>A0AAE3AL77_9FIRM</name>
<keyword evidence="2" id="KW-0813">Transport</keyword>
<evidence type="ECO:0000256" key="2">
    <source>
        <dbReference type="ARBA" id="ARBA00022448"/>
    </source>
</evidence>
<dbReference type="Pfam" id="PF00005">
    <property type="entry name" value="ABC_tran"/>
    <property type="match status" value="1"/>
</dbReference>
<dbReference type="SUPFAM" id="SSF52540">
    <property type="entry name" value="P-loop containing nucleoside triphosphate hydrolases"/>
    <property type="match status" value="1"/>
</dbReference>
<dbReference type="Gene3D" id="3.40.50.300">
    <property type="entry name" value="P-loop containing nucleotide triphosphate hydrolases"/>
    <property type="match status" value="1"/>
</dbReference>
<accession>A0AAE3AL77</accession>
<protein>
    <submittedName>
        <fullName evidence="6">ABC transporter ATP-binding protein</fullName>
    </submittedName>
</protein>
<keyword evidence="3" id="KW-0547">Nucleotide-binding</keyword>
<comment type="similarity">
    <text evidence="1">Belongs to the ABC transporter superfamily.</text>
</comment>
<dbReference type="Proteomes" id="UP001199424">
    <property type="component" value="Unassembled WGS sequence"/>
</dbReference>
<reference evidence="6" key="1">
    <citation type="submission" date="2021-10" db="EMBL/GenBank/DDBJ databases">
        <title>Anaerobic single-cell dispensing facilitates the cultivation of human gut bacteria.</title>
        <authorList>
            <person name="Afrizal A."/>
        </authorList>
    </citation>
    <scope>NUCLEOTIDE SEQUENCE</scope>
    <source>
        <strain evidence="6">CLA-AA-H250</strain>
    </source>
</reference>
<keyword evidence="4 6" id="KW-0067">ATP-binding</keyword>
<evidence type="ECO:0000256" key="4">
    <source>
        <dbReference type="ARBA" id="ARBA00022840"/>
    </source>
</evidence>
<evidence type="ECO:0000259" key="5">
    <source>
        <dbReference type="PROSITE" id="PS50893"/>
    </source>
</evidence>
<dbReference type="AlphaFoldDB" id="A0AAE3AL77"/>
<dbReference type="PANTHER" id="PTHR42711">
    <property type="entry name" value="ABC TRANSPORTER ATP-BINDING PROTEIN"/>
    <property type="match status" value="1"/>
</dbReference>
<gene>
    <name evidence="6" type="ORF">LKD31_03345</name>
</gene>
<organism evidence="6 7">
    <name type="scientific">Hominenteromicrobium mulieris</name>
    <dbReference type="NCBI Taxonomy" id="2885357"/>
    <lineage>
        <taxon>Bacteria</taxon>
        <taxon>Bacillati</taxon>
        <taxon>Bacillota</taxon>
        <taxon>Clostridia</taxon>
        <taxon>Eubacteriales</taxon>
        <taxon>Oscillospiraceae</taxon>
        <taxon>Hominenteromicrobium</taxon>
    </lineage>
</organism>